<sequence>MKRFLSLCIIMVVLISLLAGCGSKPDTPEQPDSKEKTQQTKYQDGIYFAQEDNFNEKTGWKYMVTIEVKDGKIVKADWNGANRDGGDDKKTLSINGQYPMVEQGGAKAPWHEQAAKVEAYLLETQDPTAIEYKDEEGHTDAISGVTIHVKEFFELAQKALEKGPVGRGKYKDGHYHAEENQFDEKTGWKNTVDLTVINGYIVAANWNAVHRDGGDDKKTLSINGQYPMVEQGGAKAPWHEQAAKVEAYLLETQDPTAIDYKDEEGHTDAISGVSVHVKEFFELAQKALADAK</sequence>
<dbReference type="PROSITE" id="PS51257">
    <property type="entry name" value="PROKAR_LIPOPROTEIN"/>
    <property type="match status" value="1"/>
</dbReference>
<proteinExistence type="predicted"/>
<dbReference type="AlphaFoldDB" id="A0A8A0RIN6"/>
<feature type="chain" id="PRO_5039434624" description="Major membrane immunogen, membrane-anchored lipoprotein" evidence="1">
    <location>
        <begin position="20"/>
        <end position="292"/>
    </location>
</feature>
<dbReference type="EMBL" id="CP059066">
    <property type="protein sequence ID" value="QSQ07762.1"/>
    <property type="molecule type" value="Genomic_DNA"/>
</dbReference>
<dbReference type="Gene3D" id="3.90.1010.20">
    <property type="match status" value="2"/>
</dbReference>
<evidence type="ECO:0000313" key="2">
    <source>
        <dbReference type="EMBL" id="QSQ07762.1"/>
    </source>
</evidence>
<evidence type="ECO:0000256" key="1">
    <source>
        <dbReference type="SAM" id="SignalP"/>
    </source>
</evidence>
<dbReference type="KEGG" id="kme:H0A61_00078"/>
<name>A0A8A0RIN6_9FIRM</name>
<evidence type="ECO:0000313" key="3">
    <source>
        <dbReference type="Proteomes" id="UP000662904"/>
    </source>
</evidence>
<reference evidence="2" key="1">
    <citation type="submission" date="2020-07" db="EMBL/GenBank/DDBJ databases">
        <title>Koleobacter methoxysyntrophicus gen. nov., sp. nov., a novel anaerobic bacterium isolated from deep subsurface oil field and proposal of Koleobacterales ord. nov. in the phylum Firmicutes.</title>
        <authorList>
            <person name="Sakamoto S."/>
            <person name="Tamaki H."/>
        </authorList>
    </citation>
    <scope>NUCLEOTIDE SEQUENCE</scope>
    <source>
        <strain evidence="2">NRmbB1</strain>
    </source>
</reference>
<protein>
    <recommendedName>
        <fullName evidence="4">Major membrane immunogen, membrane-anchored lipoprotein</fullName>
    </recommendedName>
</protein>
<evidence type="ECO:0008006" key="4">
    <source>
        <dbReference type="Google" id="ProtNLM"/>
    </source>
</evidence>
<gene>
    <name evidence="2" type="ORF">H0A61_00078</name>
</gene>
<dbReference type="Proteomes" id="UP000662904">
    <property type="component" value="Chromosome"/>
</dbReference>
<feature type="signal peptide" evidence="1">
    <location>
        <begin position="1"/>
        <end position="19"/>
    </location>
</feature>
<keyword evidence="1" id="KW-0732">Signal</keyword>
<accession>A0A8A0RIN6</accession>
<keyword evidence="3" id="KW-1185">Reference proteome</keyword>
<organism evidence="2 3">
    <name type="scientific">Koleobacter methoxysyntrophicus</name>
    <dbReference type="NCBI Taxonomy" id="2751313"/>
    <lineage>
        <taxon>Bacteria</taxon>
        <taxon>Bacillati</taxon>
        <taxon>Bacillota</taxon>
        <taxon>Clostridia</taxon>
        <taxon>Koleobacterales</taxon>
        <taxon>Koleobacteraceae</taxon>
        <taxon>Koleobacter</taxon>
    </lineage>
</organism>
<dbReference type="RefSeq" id="WP_206708017.1">
    <property type="nucleotide sequence ID" value="NZ_CP059066.1"/>
</dbReference>